<dbReference type="InterPro" id="IPR033985">
    <property type="entry name" value="SusD-like_N"/>
</dbReference>
<comment type="subcellular location">
    <subcellularLocation>
        <location evidence="1">Cell outer membrane</location>
    </subcellularLocation>
</comment>
<dbReference type="GO" id="GO:0009279">
    <property type="term" value="C:cell outer membrane"/>
    <property type="evidence" value="ECO:0007669"/>
    <property type="project" value="UniProtKB-SubCell"/>
</dbReference>
<feature type="domain" description="SusD-like N-terminal" evidence="7">
    <location>
        <begin position="98"/>
        <end position="239"/>
    </location>
</feature>
<evidence type="ECO:0000256" key="1">
    <source>
        <dbReference type="ARBA" id="ARBA00004442"/>
    </source>
</evidence>
<organism evidence="8 9">
    <name type="scientific">Bacteroides caccae</name>
    <dbReference type="NCBI Taxonomy" id="47678"/>
    <lineage>
        <taxon>Bacteria</taxon>
        <taxon>Pseudomonadati</taxon>
        <taxon>Bacteroidota</taxon>
        <taxon>Bacteroidia</taxon>
        <taxon>Bacteroidales</taxon>
        <taxon>Bacteroidaceae</taxon>
        <taxon>Bacteroides</taxon>
    </lineage>
</organism>
<evidence type="ECO:0000313" key="9">
    <source>
        <dbReference type="Proteomes" id="UP001060260"/>
    </source>
</evidence>
<keyword evidence="3" id="KW-0732">Signal</keyword>
<reference evidence="8" key="1">
    <citation type="submission" date="2022-08" db="EMBL/GenBank/DDBJ databases">
        <title>Genome Sequencing of Bacteroides fragilis Group Isolates with Nanopore Technology.</title>
        <authorList>
            <person name="Tisza M.J."/>
            <person name="Smith D."/>
            <person name="Dekker J.P."/>
        </authorList>
    </citation>
    <scope>NUCLEOTIDE SEQUENCE</scope>
    <source>
        <strain evidence="8">BFG-474</strain>
    </source>
</reference>
<evidence type="ECO:0000259" key="7">
    <source>
        <dbReference type="Pfam" id="PF14322"/>
    </source>
</evidence>
<dbReference type="AlphaFoldDB" id="A0AA94Y261"/>
<keyword evidence="4" id="KW-0472">Membrane</keyword>
<evidence type="ECO:0000313" key="8">
    <source>
        <dbReference type="EMBL" id="UVQ97447.1"/>
    </source>
</evidence>
<dbReference type="Gene3D" id="1.25.40.390">
    <property type="match status" value="1"/>
</dbReference>
<gene>
    <name evidence="8" type="ORF">NXW23_03490</name>
</gene>
<dbReference type="EMBL" id="CP103166">
    <property type="protein sequence ID" value="UVQ97447.1"/>
    <property type="molecule type" value="Genomic_DNA"/>
</dbReference>
<comment type="similarity">
    <text evidence="2">Belongs to the SusD family.</text>
</comment>
<protein>
    <submittedName>
        <fullName evidence="8">RagB/SusD family nutrient uptake outer membrane protein</fullName>
    </submittedName>
</protein>
<dbReference type="InterPro" id="IPR011990">
    <property type="entry name" value="TPR-like_helical_dom_sf"/>
</dbReference>
<dbReference type="Proteomes" id="UP001060260">
    <property type="component" value="Chromosome"/>
</dbReference>
<proteinExistence type="inferred from homology"/>
<feature type="domain" description="RagB/SusD" evidence="6">
    <location>
        <begin position="374"/>
        <end position="672"/>
    </location>
</feature>
<evidence type="ECO:0000256" key="4">
    <source>
        <dbReference type="ARBA" id="ARBA00023136"/>
    </source>
</evidence>
<keyword evidence="5" id="KW-0998">Cell outer membrane</keyword>
<evidence type="ECO:0000259" key="6">
    <source>
        <dbReference type="Pfam" id="PF07980"/>
    </source>
</evidence>
<evidence type="ECO:0000256" key="2">
    <source>
        <dbReference type="ARBA" id="ARBA00006275"/>
    </source>
</evidence>
<evidence type="ECO:0000256" key="3">
    <source>
        <dbReference type="ARBA" id="ARBA00022729"/>
    </source>
</evidence>
<sequence length="672" mass="76247">MKKIVYLLIFPLTLLLQGCNGMLDILPDDKPVLEDAFLNEYNTEKYLFTCYSYVPPYANPLNTLGISGGGEIVYHELDRKNLANGRPNTMKAFFEGNNTSNPYMNFWDNENGSPVDLWAGIRHCNTFLEMVPLENGGPKDLKETLRKQWLAEVRMLRAYFHFYLFRLYGPIPIIDRVIPISATGSELQVYRNTADEVVSFIISEIDKAITDLPSREDLDPLTEYGRFNKTIAKAIKAKVLVLAASPLFNNNNYYKGFKDQRGVELFPEGDSKQRWEAALQACDDACRAAEEDGGSILITTDGGNFAIAGVHMGNINDTIKAMVSLRQAVTESWNPEIIWGKNETSNVSLLQQFSTMLSDSEWANTNGAAGVTLGQRQAPTINFVEMFYSGNGLPIEEDKEWLENGWYENRYTYQLPDAEHSKYFIKSGQLSALLHFHRSLRFYASVGFDGGLWEGRLKTLANTSYASFQSGKGCGERNYGAYGAFSVTGYLSKKLSHLKTTYAASKVELNMEKYIFPVIRLADMYLLLAECLNEVGGPSQTDSKGKNAYSYLDEIRARSGMEGVVDSYRKYAKNELKNKPASQEGLRQIIRRERINELAFEGSFYYDIRRWLMAEEYYNQSMLGWNYKGETKGEFYSLALVAQPTFTMRDYLMPIKTSTLLQNKNLKQNPGW</sequence>
<evidence type="ECO:0000256" key="5">
    <source>
        <dbReference type="ARBA" id="ARBA00023237"/>
    </source>
</evidence>
<dbReference type="SUPFAM" id="SSF48452">
    <property type="entry name" value="TPR-like"/>
    <property type="match status" value="1"/>
</dbReference>
<accession>A0AA94Y261</accession>
<dbReference type="Pfam" id="PF07980">
    <property type="entry name" value="SusD_RagB"/>
    <property type="match status" value="1"/>
</dbReference>
<name>A0AA94Y261_9BACE</name>
<dbReference type="Pfam" id="PF14322">
    <property type="entry name" value="SusD-like_3"/>
    <property type="match status" value="1"/>
</dbReference>
<dbReference type="PROSITE" id="PS51257">
    <property type="entry name" value="PROKAR_LIPOPROTEIN"/>
    <property type="match status" value="1"/>
</dbReference>
<dbReference type="InterPro" id="IPR012944">
    <property type="entry name" value="SusD_RagB_dom"/>
</dbReference>